<gene>
    <name evidence="2" type="ORF">K444DRAFT_564605</name>
</gene>
<proteinExistence type="predicted"/>
<dbReference type="EMBL" id="KZ613843">
    <property type="protein sequence ID" value="PMD57751.1"/>
    <property type="molecule type" value="Genomic_DNA"/>
</dbReference>
<accession>A0A2J6T3Y7</accession>
<evidence type="ECO:0000256" key="1">
    <source>
        <dbReference type="SAM" id="SignalP"/>
    </source>
</evidence>
<dbReference type="RefSeq" id="XP_024734655.1">
    <property type="nucleotide sequence ID" value="XM_024877072.1"/>
</dbReference>
<dbReference type="InParanoid" id="A0A2J6T3Y7"/>
<dbReference type="Proteomes" id="UP000235371">
    <property type="component" value="Unassembled WGS sequence"/>
</dbReference>
<dbReference type="OrthoDB" id="3636801at2759"/>
<protein>
    <submittedName>
        <fullName evidence="2">Uncharacterized protein</fullName>
    </submittedName>
</protein>
<keyword evidence="3" id="KW-1185">Reference proteome</keyword>
<evidence type="ECO:0000313" key="2">
    <source>
        <dbReference type="EMBL" id="PMD57751.1"/>
    </source>
</evidence>
<dbReference type="AlphaFoldDB" id="A0A2J6T3Y7"/>
<feature type="chain" id="PRO_5014347360" evidence="1">
    <location>
        <begin position="16"/>
        <end position="437"/>
    </location>
</feature>
<organism evidence="2 3">
    <name type="scientific">Hyaloscypha bicolor E</name>
    <dbReference type="NCBI Taxonomy" id="1095630"/>
    <lineage>
        <taxon>Eukaryota</taxon>
        <taxon>Fungi</taxon>
        <taxon>Dikarya</taxon>
        <taxon>Ascomycota</taxon>
        <taxon>Pezizomycotina</taxon>
        <taxon>Leotiomycetes</taxon>
        <taxon>Helotiales</taxon>
        <taxon>Hyaloscyphaceae</taxon>
        <taxon>Hyaloscypha</taxon>
        <taxon>Hyaloscypha bicolor</taxon>
    </lineage>
</organism>
<dbReference type="GeneID" id="36585149"/>
<evidence type="ECO:0000313" key="3">
    <source>
        <dbReference type="Proteomes" id="UP000235371"/>
    </source>
</evidence>
<reference evidence="2 3" key="1">
    <citation type="submission" date="2016-04" db="EMBL/GenBank/DDBJ databases">
        <title>A degradative enzymes factory behind the ericoid mycorrhizal symbiosis.</title>
        <authorList>
            <consortium name="DOE Joint Genome Institute"/>
            <person name="Martino E."/>
            <person name="Morin E."/>
            <person name="Grelet G."/>
            <person name="Kuo A."/>
            <person name="Kohler A."/>
            <person name="Daghino S."/>
            <person name="Barry K."/>
            <person name="Choi C."/>
            <person name="Cichocki N."/>
            <person name="Clum A."/>
            <person name="Copeland A."/>
            <person name="Hainaut M."/>
            <person name="Haridas S."/>
            <person name="Labutti K."/>
            <person name="Lindquist E."/>
            <person name="Lipzen A."/>
            <person name="Khouja H.-R."/>
            <person name="Murat C."/>
            <person name="Ohm R."/>
            <person name="Olson A."/>
            <person name="Spatafora J."/>
            <person name="Veneault-Fourrey C."/>
            <person name="Henrissat B."/>
            <person name="Grigoriev I."/>
            <person name="Martin F."/>
            <person name="Perotto S."/>
        </authorList>
    </citation>
    <scope>NUCLEOTIDE SEQUENCE [LARGE SCALE GENOMIC DNA]</scope>
    <source>
        <strain evidence="2 3">E</strain>
    </source>
</reference>
<dbReference type="InterPro" id="IPR032675">
    <property type="entry name" value="LRR_dom_sf"/>
</dbReference>
<name>A0A2J6T3Y7_9HELO</name>
<sequence length="437" mass="48484">MKLGAFILLIPTTMALLGVSSVQTWLASFQQPLKDLIENPFRRSTVPQFILDARHPWILANQRKLERLPNAEAFLCSGPDPESNETGIETKNGGEGLEIPLDIFDYLEIDNNRAGISRPGWPNALERLGEINRCQRALTQAKTMEVGIYVHDGKYSDQYLKILEPPKPPEQLLTLFGDVLESMMNLETLKWDIRKEDTHIFEEAFKSRNLTLPSIKHLEPGPSSHYLVGMCPNLERLKNGGGFMWYHGYMPDNRDWGLMLIQAAVSTPKLKRFSMSGGHSGWTPSLISEVIKSMPQIESLGLFGSLGREIDYTGVNTGDTGRLKAVLDMLTGFENLTHLALPPSSSLGLGFNGGPGCGNVYFGKEGRIYLRQVTKEGAEATEEGGNIVVANLPHLASFTIGGTKANITRTEDGTIHATWPWTGRMDEWLMEEVPVGF</sequence>
<keyword evidence="1" id="KW-0732">Signal</keyword>
<dbReference type="Gene3D" id="3.80.10.10">
    <property type="entry name" value="Ribonuclease Inhibitor"/>
    <property type="match status" value="1"/>
</dbReference>
<feature type="signal peptide" evidence="1">
    <location>
        <begin position="1"/>
        <end position="15"/>
    </location>
</feature>